<dbReference type="RefSeq" id="WP_253769924.1">
    <property type="nucleotide sequence ID" value="NZ_JAMTCK010000004.1"/>
</dbReference>
<feature type="domain" description="Knr4/Smi1-like" evidence="2">
    <location>
        <begin position="59"/>
        <end position="193"/>
    </location>
</feature>
<organism evidence="3 4">
    <name type="scientific">Goodfellowiella coeruleoviolacea</name>
    <dbReference type="NCBI Taxonomy" id="334858"/>
    <lineage>
        <taxon>Bacteria</taxon>
        <taxon>Bacillati</taxon>
        <taxon>Actinomycetota</taxon>
        <taxon>Actinomycetes</taxon>
        <taxon>Pseudonocardiales</taxon>
        <taxon>Pseudonocardiaceae</taxon>
        <taxon>Goodfellowiella</taxon>
    </lineage>
</organism>
<dbReference type="SUPFAM" id="SSF160631">
    <property type="entry name" value="SMI1/KNR4-like"/>
    <property type="match status" value="1"/>
</dbReference>
<dbReference type="AlphaFoldDB" id="A0AAE3GFP2"/>
<name>A0AAE3GFP2_9PSEU</name>
<dbReference type="Pfam" id="PF09346">
    <property type="entry name" value="SMI1_KNR4"/>
    <property type="match status" value="1"/>
</dbReference>
<dbReference type="SMART" id="SM00860">
    <property type="entry name" value="SMI1_KNR4"/>
    <property type="match status" value="1"/>
</dbReference>
<evidence type="ECO:0000256" key="1">
    <source>
        <dbReference type="SAM" id="MobiDB-lite"/>
    </source>
</evidence>
<reference evidence="3" key="1">
    <citation type="submission" date="2022-06" db="EMBL/GenBank/DDBJ databases">
        <title>Genomic Encyclopedia of Archaeal and Bacterial Type Strains, Phase II (KMG-II): from individual species to whole genera.</title>
        <authorList>
            <person name="Goeker M."/>
        </authorList>
    </citation>
    <scope>NUCLEOTIDE SEQUENCE</scope>
    <source>
        <strain evidence="3">DSM 43935</strain>
    </source>
</reference>
<dbReference type="InterPro" id="IPR051873">
    <property type="entry name" value="KNR4/SMI1_regulator"/>
</dbReference>
<gene>
    <name evidence="3" type="ORF">LX83_002147</name>
</gene>
<evidence type="ECO:0000313" key="4">
    <source>
        <dbReference type="Proteomes" id="UP001206128"/>
    </source>
</evidence>
<dbReference type="PANTHER" id="PTHR47432:SF1">
    <property type="entry name" value="CELL WALL ASSEMBLY REGULATOR SMI1"/>
    <property type="match status" value="1"/>
</dbReference>
<keyword evidence="4" id="KW-1185">Reference proteome</keyword>
<feature type="compositionally biased region" description="Basic and acidic residues" evidence="1">
    <location>
        <begin position="1"/>
        <end position="11"/>
    </location>
</feature>
<proteinExistence type="predicted"/>
<dbReference type="Proteomes" id="UP001206128">
    <property type="component" value="Unassembled WGS sequence"/>
</dbReference>
<dbReference type="InterPro" id="IPR018958">
    <property type="entry name" value="Knr4/Smi1-like_dom"/>
</dbReference>
<evidence type="ECO:0000313" key="3">
    <source>
        <dbReference type="EMBL" id="MCP2165298.1"/>
    </source>
</evidence>
<evidence type="ECO:0000259" key="2">
    <source>
        <dbReference type="SMART" id="SM00860"/>
    </source>
</evidence>
<dbReference type="InterPro" id="IPR037883">
    <property type="entry name" value="Knr4/Smi1-like_sf"/>
</dbReference>
<sequence length="223" mass="23952">MDKSTVDKSTVDEPAGGEPAGDGPAVDPRVVERIDRAWQRIETWLAAHAPATAATLAPPATVDSIAAAEQAVGVAFPAELVASLLRHNGAESTSTVSAFTLPTIYEPMSVDRIVAAWRLRCRIDDGARAGDGDGFADGWWWHRRYVPFAEDGRGDYQFFDQRDGAGSRIGEAARVDGVNFAGQPAGLADLLERTATALETGEPFNGTWRPVVTDAGELDWTWE</sequence>
<dbReference type="Gene3D" id="3.40.1580.10">
    <property type="entry name" value="SMI1/KNR4-like"/>
    <property type="match status" value="1"/>
</dbReference>
<feature type="region of interest" description="Disordered" evidence="1">
    <location>
        <begin position="1"/>
        <end position="29"/>
    </location>
</feature>
<feature type="compositionally biased region" description="Low complexity" evidence="1">
    <location>
        <begin position="12"/>
        <end position="28"/>
    </location>
</feature>
<comment type="caution">
    <text evidence="3">The sequence shown here is derived from an EMBL/GenBank/DDBJ whole genome shotgun (WGS) entry which is preliminary data.</text>
</comment>
<dbReference type="PANTHER" id="PTHR47432">
    <property type="entry name" value="CELL WALL ASSEMBLY REGULATOR SMI1"/>
    <property type="match status" value="1"/>
</dbReference>
<dbReference type="EMBL" id="JAMTCK010000004">
    <property type="protein sequence ID" value="MCP2165298.1"/>
    <property type="molecule type" value="Genomic_DNA"/>
</dbReference>
<accession>A0AAE3GFP2</accession>
<protein>
    <submittedName>
        <fullName evidence="3">Cell wall assembly regulator SMI1</fullName>
    </submittedName>
</protein>